<sequence length="233" mass="26545">MNYQHVLSALRDLRPLGDDELEQIITYTNSLDDTEAARHLENLLGDSPRSLDLISSFLGGRSILSTEVAESTVNSIDTSHGASSGMNFKEIVHDTESHPPPYAMILDSRNVSRLTTGRHTNAFIEASRLRARDEVRYVRSVIIIDELRQNMIQLLQQVQLENGIYNSEIEPEHEVDYPCACSIHQYKLRKLGRLALQERWSKAVMYPVQMNTSLESGLRMVIDSKFLLREECL</sequence>
<dbReference type="GeneID" id="8103372"/>
<evidence type="ECO:0000313" key="1">
    <source>
        <dbReference type="EMBL" id="EED15714.1"/>
    </source>
</evidence>
<dbReference type="RefSeq" id="XP_002485667.1">
    <property type="nucleotide sequence ID" value="XM_002485622.1"/>
</dbReference>
<organism evidence="1 2">
    <name type="scientific">Talaromyces stipitatus (strain ATCC 10500 / CBS 375.48 / QM 6759 / NRRL 1006)</name>
    <name type="common">Penicillium stipitatum</name>
    <dbReference type="NCBI Taxonomy" id="441959"/>
    <lineage>
        <taxon>Eukaryota</taxon>
        <taxon>Fungi</taxon>
        <taxon>Dikarya</taxon>
        <taxon>Ascomycota</taxon>
        <taxon>Pezizomycotina</taxon>
        <taxon>Eurotiomycetes</taxon>
        <taxon>Eurotiomycetidae</taxon>
        <taxon>Eurotiales</taxon>
        <taxon>Trichocomaceae</taxon>
        <taxon>Talaromyces</taxon>
        <taxon>Talaromyces sect. Talaromyces</taxon>
    </lineage>
</organism>
<dbReference type="AlphaFoldDB" id="B8MJ52"/>
<evidence type="ECO:0000313" key="2">
    <source>
        <dbReference type="Proteomes" id="UP000001745"/>
    </source>
</evidence>
<dbReference type="InParanoid" id="B8MJ52"/>
<name>B8MJ52_TALSN</name>
<proteinExistence type="predicted"/>
<accession>B8MJ52</accession>
<gene>
    <name evidence="1" type="ORF">TSTA_051500</name>
</gene>
<protein>
    <submittedName>
        <fullName evidence="1">Uncharacterized protein</fullName>
    </submittedName>
</protein>
<dbReference type="PhylomeDB" id="B8MJ52"/>
<reference evidence="2" key="1">
    <citation type="journal article" date="2015" name="Genome Announc.">
        <title>Genome sequence of the AIDS-associated pathogen Penicillium marneffei (ATCC18224) and its near taxonomic relative Talaromyces stipitatus (ATCC10500).</title>
        <authorList>
            <person name="Nierman W.C."/>
            <person name="Fedorova-Abrams N.D."/>
            <person name="Andrianopoulos A."/>
        </authorList>
    </citation>
    <scope>NUCLEOTIDE SEQUENCE [LARGE SCALE GENOMIC DNA]</scope>
    <source>
        <strain evidence="2">ATCC 10500 / CBS 375.48 / QM 6759 / NRRL 1006</strain>
    </source>
</reference>
<dbReference type="OrthoDB" id="338816at2759"/>
<dbReference type="HOGENOM" id="CLU_1190576_0_0_1"/>
<dbReference type="Proteomes" id="UP000001745">
    <property type="component" value="Unassembled WGS sequence"/>
</dbReference>
<dbReference type="VEuPathDB" id="FungiDB:TSTA_051500"/>
<dbReference type="STRING" id="441959.B8MJ52"/>
<dbReference type="EMBL" id="EQ962657">
    <property type="protein sequence ID" value="EED15714.1"/>
    <property type="molecule type" value="Genomic_DNA"/>
</dbReference>
<keyword evidence="2" id="KW-1185">Reference proteome</keyword>